<proteinExistence type="predicted"/>
<reference evidence="2" key="1">
    <citation type="journal article" date="2020" name="Nature">
        <title>Giant virus diversity and host interactions through global metagenomics.</title>
        <authorList>
            <person name="Schulz F."/>
            <person name="Roux S."/>
            <person name="Paez-Espino D."/>
            <person name="Jungbluth S."/>
            <person name="Walsh D.A."/>
            <person name="Denef V.J."/>
            <person name="McMahon K.D."/>
            <person name="Konstantinidis K.T."/>
            <person name="Eloe-Fadrosh E.A."/>
            <person name="Kyrpides N.C."/>
            <person name="Woyke T."/>
        </authorList>
    </citation>
    <scope>NUCLEOTIDE SEQUENCE</scope>
    <source>
        <strain evidence="2">GVMAG-S-ERX555967-130</strain>
    </source>
</reference>
<evidence type="ECO:0000256" key="1">
    <source>
        <dbReference type="SAM" id="MobiDB-lite"/>
    </source>
</evidence>
<protein>
    <submittedName>
        <fullName evidence="2">Uncharacterized protein</fullName>
    </submittedName>
</protein>
<accession>A0A6C0F6P6</accession>
<feature type="region of interest" description="Disordered" evidence="1">
    <location>
        <begin position="1"/>
        <end position="59"/>
    </location>
</feature>
<feature type="compositionally biased region" description="Basic and acidic residues" evidence="1">
    <location>
        <begin position="192"/>
        <end position="201"/>
    </location>
</feature>
<dbReference type="EMBL" id="MN738786">
    <property type="protein sequence ID" value="QHT36774.1"/>
    <property type="molecule type" value="Genomic_DNA"/>
</dbReference>
<evidence type="ECO:0000313" key="2">
    <source>
        <dbReference type="EMBL" id="QHT36774.1"/>
    </source>
</evidence>
<organism evidence="2">
    <name type="scientific">viral metagenome</name>
    <dbReference type="NCBI Taxonomy" id="1070528"/>
    <lineage>
        <taxon>unclassified sequences</taxon>
        <taxon>metagenomes</taxon>
        <taxon>organismal metagenomes</taxon>
    </lineage>
</organism>
<feature type="region of interest" description="Disordered" evidence="1">
    <location>
        <begin position="157"/>
        <end position="201"/>
    </location>
</feature>
<feature type="compositionally biased region" description="Basic residues" evidence="1">
    <location>
        <begin position="1"/>
        <end position="38"/>
    </location>
</feature>
<sequence length="219" mass="24761">MVRRSRRVSRRRSGRVSRRRVSRRRSARVSRRRSRRRMSGGMSGKIRKKGKNKVETDHEYSQATQEVLMSELTSKVGGHYFTSACVKSQSLLLKATLDQAKQRGMPIQAVIIALEKSLDDISKKDKASVRSVIDILTKTLDEMKFTKPELELLPEAGQDTLPSAGVPLARQPSVGKAARAGSPMSEQQLEMLEQKREQTRIEEDELMKALRSADLPKMK</sequence>
<name>A0A6C0F6P6_9ZZZZ</name>
<dbReference type="AlphaFoldDB" id="A0A6C0F6P6"/>